<feature type="region of interest" description="Disordered" evidence="1">
    <location>
        <begin position="15"/>
        <end position="41"/>
    </location>
</feature>
<dbReference type="EMBL" id="PEBX01000003">
    <property type="protein sequence ID" value="PTQ57753.1"/>
    <property type="molecule type" value="Genomic_DNA"/>
</dbReference>
<feature type="compositionally biased region" description="Polar residues" evidence="1">
    <location>
        <begin position="15"/>
        <end position="26"/>
    </location>
</feature>
<reference evidence="3" key="1">
    <citation type="journal article" date="2018" name="Sci. Rep.">
        <title>Lignite coal burning seam in the remote Altai Mountains harbors a hydrogen-driven thermophilic microbial community.</title>
        <authorList>
            <person name="Kadnikov V.V."/>
            <person name="Mardanov A.V."/>
            <person name="Ivasenko D.A."/>
            <person name="Antsiferov D.V."/>
            <person name="Beletsky A.V."/>
            <person name="Karnachuk O.V."/>
            <person name="Ravin N.V."/>
        </authorList>
    </citation>
    <scope>NUCLEOTIDE SEQUENCE [LARGE SCALE GENOMIC DNA]</scope>
</reference>
<organism evidence="2 3">
    <name type="scientific">Candidatus Carbonibacillus altaicus</name>
    <dbReference type="NCBI Taxonomy" id="2163959"/>
    <lineage>
        <taxon>Bacteria</taxon>
        <taxon>Bacillati</taxon>
        <taxon>Bacillota</taxon>
        <taxon>Bacilli</taxon>
        <taxon>Bacillales</taxon>
        <taxon>Candidatus Carbonibacillus</taxon>
    </lineage>
</organism>
<proteinExistence type="predicted"/>
<comment type="caution">
    <text evidence="2">The sequence shown here is derived from an EMBL/GenBank/DDBJ whole genome shotgun (WGS) entry which is preliminary data.</text>
</comment>
<evidence type="ECO:0000256" key="1">
    <source>
        <dbReference type="SAM" id="MobiDB-lite"/>
    </source>
</evidence>
<name>A0A2R6Y526_9BACL</name>
<dbReference type="AlphaFoldDB" id="A0A2R6Y526"/>
<protein>
    <submittedName>
        <fullName evidence="2">Uncharacterized protein</fullName>
    </submittedName>
</protein>
<evidence type="ECO:0000313" key="2">
    <source>
        <dbReference type="EMBL" id="PTQ57753.1"/>
    </source>
</evidence>
<accession>A0A2R6Y526</accession>
<evidence type="ECO:0000313" key="3">
    <source>
        <dbReference type="Proteomes" id="UP000244338"/>
    </source>
</evidence>
<feature type="compositionally biased region" description="Basic and acidic residues" evidence="1">
    <location>
        <begin position="28"/>
        <end position="41"/>
    </location>
</feature>
<dbReference type="Proteomes" id="UP000244338">
    <property type="component" value="Unassembled WGS sequence"/>
</dbReference>
<sequence>MLQYNRSTMIDDEQTLSVKENVQPDNAQKLDRRRIPVYEKG</sequence>
<gene>
    <name evidence="2" type="ORF">BSOLF_0948</name>
</gene>